<sequence>MKKINDTFVVILSRQNKLYPNKLYPNKLYPNKLYPNLQIFINNINNISWQTRL</sequence>
<reference evidence="1" key="1">
    <citation type="journal article" date="2020" name="Nature">
        <title>Giant virus diversity and host interactions through global metagenomics.</title>
        <authorList>
            <person name="Schulz F."/>
            <person name="Roux S."/>
            <person name="Paez-Espino D."/>
            <person name="Jungbluth S."/>
            <person name="Walsh D.A."/>
            <person name="Denef V.J."/>
            <person name="McMahon K.D."/>
            <person name="Konstantinidis K.T."/>
            <person name="Eloe-Fadrosh E.A."/>
            <person name="Kyrpides N.C."/>
            <person name="Woyke T."/>
        </authorList>
    </citation>
    <scope>NUCLEOTIDE SEQUENCE</scope>
    <source>
        <strain evidence="1">GVMAG-S-1101165-83</strain>
    </source>
</reference>
<protein>
    <submittedName>
        <fullName evidence="1">Uncharacterized protein</fullName>
    </submittedName>
</protein>
<dbReference type="AlphaFoldDB" id="A0A6C0JYR8"/>
<proteinExistence type="predicted"/>
<accession>A0A6C0JYR8</accession>
<dbReference type="EMBL" id="MN740773">
    <property type="protein sequence ID" value="QHU10922.1"/>
    <property type="molecule type" value="Genomic_DNA"/>
</dbReference>
<organism evidence="1">
    <name type="scientific">viral metagenome</name>
    <dbReference type="NCBI Taxonomy" id="1070528"/>
    <lineage>
        <taxon>unclassified sequences</taxon>
        <taxon>metagenomes</taxon>
        <taxon>organismal metagenomes</taxon>
    </lineage>
</organism>
<name>A0A6C0JYR8_9ZZZZ</name>
<evidence type="ECO:0000313" key="1">
    <source>
        <dbReference type="EMBL" id="QHU10922.1"/>
    </source>
</evidence>